<sequence>MVHNGLSRLRGWGFVVGYPCCRSSEADCVPRRLLGTPSERCVTATRRCLAGNPRPKRVWRIRTDACATGPEIPRYSIVCRVPRYSCYSAPYRFSRCVSESQ</sequence>
<name>Q7TFQ4_RHCM6</name>
<keyword evidence="2" id="KW-1185">Reference proteome</keyword>
<reference evidence="1 2" key="1">
    <citation type="journal article" date="2003" name="J. Virol.">
        <title>Complete sequence and genomic analysis of rhesus cytomegalovirus.</title>
        <authorList>
            <person name="Hansen S.G."/>
            <person name="Strelow L.I."/>
            <person name="Franchi D.C."/>
            <person name="Anders D.G."/>
            <person name="Wong S.W."/>
        </authorList>
    </citation>
    <scope>NUCLEOTIDE SEQUENCE [LARGE SCALE GENOMIC DNA]</scope>
    <source>
        <strain evidence="1">68-1</strain>
    </source>
</reference>
<dbReference type="RefSeq" id="YP_068171.1">
    <property type="nucleotide sequence ID" value="NC_006150.1"/>
</dbReference>
<dbReference type="GeneID" id="2952814"/>
<dbReference type="Proteomes" id="UP000161430">
    <property type="component" value="Segment"/>
</dbReference>
<accession>Q7TFQ4</accession>
<dbReference type="EMBL" id="AY186194">
    <property type="protein sequence ID" value="AAP50604.1"/>
    <property type="molecule type" value="Genomic_DNA"/>
</dbReference>
<organism evidence="1 2">
    <name type="scientific">Rhesus cytomegalovirus (strain 68-1)</name>
    <name type="common">RhCMV</name>
    <dbReference type="NCBI Taxonomy" id="47929"/>
    <lineage>
        <taxon>Viruses</taxon>
        <taxon>Duplodnaviria</taxon>
        <taxon>Heunggongvirae</taxon>
        <taxon>Peploviricota</taxon>
        <taxon>Herviviricetes</taxon>
        <taxon>Herpesvirales</taxon>
        <taxon>Orthoherpesviridae</taxon>
        <taxon>Betaherpesvirinae</taxon>
        <taxon>Cytomegalovirus</taxon>
        <taxon>Cytomegalovirus macacinebeta3</taxon>
    </lineage>
</organism>
<protein>
    <submittedName>
        <fullName evidence="1">Rh77</fullName>
    </submittedName>
</protein>
<evidence type="ECO:0000313" key="1">
    <source>
        <dbReference type="EMBL" id="AAP50604.1"/>
    </source>
</evidence>
<proteinExistence type="predicted"/>
<dbReference type="KEGG" id="vg:2952814"/>
<organismHost>
    <name type="scientific">Macaca mulatta</name>
    <name type="common">Rhesus macaque</name>
    <dbReference type="NCBI Taxonomy" id="9544"/>
</organismHost>
<evidence type="ECO:0000313" key="2">
    <source>
        <dbReference type="Proteomes" id="UP000161430"/>
    </source>
</evidence>